<name>A0A317CJV7_9GAMM</name>
<evidence type="ECO:0000313" key="2">
    <source>
        <dbReference type="EMBL" id="PWQ98875.1"/>
    </source>
</evidence>
<keyword evidence="3" id="KW-1185">Reference proteome</keyword>
<dbReference type="PANTHER" id="PTHR43682:SF1">
    <property type="entry name" value="LACTATE UTILIZATION PROTEIN C"/>
    <property type="match status" value="1"/>
</dbReference>
<reference evidence="2 3" key="1">
    <citation type="submission" date="2018-05" db="EMBL/GenBank/DDBJ databases">
        <title>Leucothrix arctica sp. nov., isolated from Arctic seawater.</title>
        <authorList>
            <person name="Choi A."/>
            <person name="Baek K."/>
        </authorList>
    </citation>
    <scope>NUCLEOTIDE SEQUENCE [LARGE SCALE GENOMIC DNA]</scope>
    <source>
        <strain evidence="2 3">JCM 18388</strain>
    </source>
</reference>
<evidence type="ECO:0000259" key="1">
    <source>
        <dbReference type="Pfam" id="PF02589"/>
    </source>
</evidence>
<organism evidence="2 3">
    <name type="scientific">Leucothrix pacifica</name>
    <dbReference type="NCBI Taxonomy" id="1247513"/>
    <lineage>
        <taxon>Bacteria</taxon>
        <taxon>Pseudomonadati</taxon>
        <taxon>Pseudomonadota</taxon>
        <taxon>Gammaproteobacteria</taxon>
        <taxon>Thiotrichales</taxon>
        <taxon>Thiotrichaceae</taxon>
        <taxon>Leucothrix</taxon>
    </lineage>
</organism>
<protein>
    <submittedName>
        <fullName evidence="2">Lactate utilization protein</fullName>
    </submittedName>
</protein>
<proteinExistence type="predicted"/>
<dbReference type="EMBL" id="QGKM01000014">
    <property type="protein sequence ID" value="PWQ98875.1"/>
    <property type="molecule type" value="Genomic_DNA"/>
</dbReference>
<dbReference type="RefSeq" id="WP_109837037.1">
    <property type="nucleotide sequence ID" value="NZ_QGKM01000014.1"/>
</dbReference>
<dbReference type="InterPro" id="IPR003741">
    <property type="entry name" value="LUD_dom"/>
</dbReference>
<dbReference type="PANTHER" id="PTHR43682">
    <property type="entry name" value="LACTATE UTILIZATION PROTEIN C"/>
    <property type="match status" value="1"/>
</dbReference>
<dbReference type="InterPro" id="IPR024185">
    <property type="entry name" value="FTHF_cligase-like_sf"/>
</dbReference>
<dbReference type="AlphaFoldDB" id="A0A317CJV7"/>
<gene>
    <name evidence="2" type="ORF">DKW60_07465</name>
</gene>
<feature type="domain" description="LUD" evidence="1">
    <location>
        <begin position="39"/>
        <end position="215"/>
    </location>
</feature>
<comment type="caution">
    <text evidence="2">The sequence shown here is derived from an EMBL/GenBank/DDBJ whole genome shotgun (WGS) entry which is preliminary data.</text>
</comment>
<dbReference type="OrthoDB" id="9794157at2"/>
<dbReference type="Proteomes" id="UP000245539">
    <property type="component" value="Unassembled WGS sequence"/>
</dbReference>
<dbReference type="SUPFAM" id="SSF100950">
    <property type="entry name" value="NagB/RpiA/CoA transferase-like"/>
    <property type="match status" value="1"/>
</dbReference>
<accession>A0A317CJV7</accession>
<dbReference type="InterPro" id="IPR037171">
    <property type="entry name" value="NagB/RpiA_transferase-like"/>
</dbReference>
<evidence type="ECO:0000313" key="3">
    <source>
        <dbReference type="Proteomes" id="UP000245539"/>
    </source>
</evidence>
<sequence>MSKARNNIINRLRTTKPEPCHFSERDHLSRFNWDKEERINRFVERMVAVRAEIIHASKDDWAEKIAEICQEKRLKNMLVSPETAQGKVLYNMVDQLPDLQSYDHEIEDWKSEMFNQTDAGFTTTLGGIAETGSLILWPTKHEPRLMSLVPPVHIALLDTNQLYTTFSEVVKEQGWVDKGMPTNALLVSGPSKSADIEQTLAYGVHGPKELVVVLIS</sequence>
<dbReference type="Pfam" id="PF02589">
    <property type="entry name" value="LUD_dom"/>
    <property type="match status" value="1"/>
</dbReference>
<dbReference type="Gene3D" id="3.40.50.10420">
    <property type="entry name" value="NagB/RpiA/CoA transferase-like"/>
    <property type="match status" value="1"/>
</dbReference>